<comment type="caution">
    <text evidence="2">The sequence shown here is derived from an EMBL/GenBank/DDBJ whole genome shotgun (WGS) entry which is preliminary data.</text>
</comment>
<reference evidence="2 3" key="1">
    <citation type="submission" date="2018-08" db="EMBL/GenBank/DDBJ databases">
        <title>Chitinophagaceae sp. K23C18032701, a novel bacterium isolated from forest soil.</title>
        <authorList>
            <person name="Wang C."/>
        </authorList>
    </citation>
    <scope>NUCLEOTIDE SEQUENCE [LARGE SCALE GENOMIC DNA]</scope>
    <source>
        <strain evidence="2 3">K23C18032701</strain>
    </source>
</reference>
<dbReference type="Pfam" id="PF04230">
    <property type="entry name" value="PS_pyruv_trans"/>
    <property type="match status" value="1"/>
</dbReference>
<protein>
    <submittedName>
        <fullName evidence="2">Polysaccharide pyruvyl transferase</fullName>
    </submittedName>
</protein>
<sequence>MHSKPTHMNSNESNLNKLRSLIYTSLDPLIQSDYSLLDIPDYKNIGDHLIWGGELAFLKRLPYNMSYSANWIYCQLKDIPTSNTILLQGGGNFGDIWRHHQEFRLKIISNFKQSKIVVFPQTVYYKDVEILKKDAAVFNQHPNLTVCARDAVTYEILKKYFHKNNIIMLPDMAFCLDLTEHIQTQPTNKVLLLERNDKELQQKLDIDNLLFKEDKQKQLEIRDWPRYNQSRLSEAIENTINSLDIKISKRLIKVPVINQLIDPRHGMKRRDARTNYISNGIKFINRYDTIYTTRLHGYILSVLLNKQVYMLDNSYGKNSGFYNTWMKDFEKSVFLGSVSKQQTDNLQGNSKLNTQPAV</sequence>
<gene>
    <name evidence="2" type="ORF">DXN05_14270</name>
</gene>
<dbReference type="Proteomes" id="UP000261284">
    <property type="component" value="Unassembled WGS sequence"/>
</dbReference>
<dbReference type="AlphaFoldDB" id="A0A3E1NIT4"/>
<accession>A0A3E1NIT4</accession>
<dbReference type="EMBL" id="QTJU01000004">
    <property type="protein sequence ID" value="RFM27856.1"/>
    <property type="molecule type" value="Genomic_DNA"/>
</dbReference>
<organism evidence="2 3">
    <name type="scientific">Deminuibacter soli</name>
    <dbReference type="NCBI Taxonomy" id="2291815"/>
    <lineage>
        <taxon>Bacteria</taxon>
        <taxon>Pseudomonadati</taxon>
        <taxon>Bacteroidota</taxon>
        <taxon>Chitinophagia</taxon>
        <taxon>Chitinophagales</taxon>
        <taxon>Chitinophagaceae</taxon>
        <taxon>Deminuibacter</taxon>
    </lineage>
</organism>
<dbReference type="GO" id="GO:0016740">
    <property type="term" value="F:transferase activity"/>
    <property type="evidence" value="ECO:0007669"/>
    <property type="project" value="UniProtKB-KW"/>
</dbReference>
<evidence type="ECO:0000313" key="3">
    <source>
        <dbReference type="Proteomes" id="UP000261284"/>
    </source>
</evidence>
<keyword evidence="2" id="KW-0808">Transferase</keyword>
<proteinExistence type="predicted"/>
<dbReference type="InterPro" id="IPR007345">
    <property type="entry name" value="Polysacch_pyruvyl_Trfase"/>
</dbReference>
<evidence type="ECO:0000313" key="2">
    <source>
        <dbReference type="EMBL" id="RFM27856.1"/>
    </source>
</evidence>
<feature type="domain" description="Polysaccharide pyruvyl transferase" evidence="1">
    <location>
        <begin position="44"/>
        <end position="315"/>
    </location>
</feature>
<name>A0A3E1NIT4_9BACT</name>
<keyword evidence="3" id="KW-1185">Reference proteome</keyword>
<evidence type="ECO:0000259" key="1">
    <source>
        <dbReference type="Pfam" id="PF04230"/>
    </source>
</evidence>